<dbReference type="GO" id="GO:0005096">
    <property type="term" value="F:GTPase activator activity"/>
    <property type="evidence" value="ECO:0007669"/>
    <property type="project" value="TreeGrafter"/>
</dbReference>
<comment type="caution">
    <text evidence="2">The sequence shown here is derived from an EMBL/GenBank/DDBJ whole genome shotgun (WGS) entry which is preliminary data.</text>
</comment>
<protein>
    <recommendedName>
        <fullName evidence="1">ARHGAP20 PH domain-containing protein</fullName>
    </recommendedName>
</protein>
<name>A0AAN5CZ55_9BILA</name>
<organism evidence="2 3">
    <name type="scientific">Pristionchus mayeri</name>
    <dbReference type="NCBI Taxonomy" id="1317129"/>
    <lineage>
        <taxon>Eukaryota</taxon>
        <taxon>Metazoa</taxon>
        <taxon>Ecdysozoa</taxon>
        <taxon>Nematoda</taxon>
        <taxon>Chromadorea</taxon>
        <taxon>Rhabditida</taxon>
        <taxon>Rhabditina</taxon>
        <taxon>Diplogasteromorpha</taxon>
        <taxon>Diplogasteroidea</taxon>
        <taxon>Neodiplogasteridae</taxon>
        <taxon>Pristionchus</taxon>
    </lineage>
</organism>
<evidence type="ECO:0000259" key="1">
    <source>
        <dbReference type="Pfam" id="PF22286"/>
    </source>
</evidence>
<dbReference type="PANTHER" id="PTHR23179:SF3">
    <property type="entry name" value="RHO GTPASE-ACTIVATING PROTEIN 20"/>
    <property type="match status" value="1"/>
</dbReference>
<feature type="non-terminal residue" evidence="2">
    <location>
        <position position="1"/>
    </location>
</feature>
<dbReference type="Pfam" id="PF22286">
    <property type="entry name" value="RHG20_PH"/>
    <property type="match status" value="1"/>
</dbReference>
<keyword evidence="3" id="KW-1185">Reference proteome</keyword>
<dbReference type="EMBL" id="BTRK01000005">
    <property type="protein sequence ID" value="GMR53359.1"/>
    <property type="molecule type" value="Genomic_DNA"/>
</dbReference>
<reference evidence="3" key="1">
    <citation type="submission" date="2022-10" db="EMBL/GenBank/DDBJ databases">
        <title>Genome assembly of Pristionchus species.</title>
        <authorList>
            <person name="Yoshida K."/>
            <person name="Sommer R.J."/>
        </authorList>
    </citation>
    <scope>NUCLEOTIDE SEQUENCE [LARGE SCALE GENOMIC DNA]</scope>
    <source>
        <strain evidence="3">RS5460</strain>
    </source>
</reference>
<proteinExistence type="predicted"/>
<feature type="domain" description="ARHGAP20 PH" evidence="1">
    <location>
        <begin position="54"/>
        <end position="128"/>
    </location>
</feature>
<gene>
    <name evidence="2" type="ORF">PMAYCL1PPCAC_23554</name>
</gene>
<evidence type="ECO:0000313" key="3">
    <source>
        <dbReference type="Proteomes" id="UP001328107"/>
    </source>
</evidence>
<sequence length="128" mass="14690">SFFRSYLPLIPSFLVTLSRDHSSHYSHHKSYQSIIREMASRSVSLNHSHDEKILLKESSVQLTSLTDLISTRRILSLYPSTLVISKQKGGTFKTKEKVKIDKVWISNGSSPEFSFIIGWPLTNYLVQF</sequence>
<dbReference type="AlphaFoldDB" id="A0AAN5CZ55"/>
<accession>A0AAN5CZ55</accession>
<dbReference type="PANTHER" id="PTHR23179">
    <property type="entry name" value="T-CELL ACTIVATION RHO GTPASE ACTIVATING PROTEIN-RELATED"/>
    <property type="match status" value="1"/>
</dbReference>
<dbReference type="InterPro" id="IPR047887">
    <property type="entry name" value="ARHGAP20_PH"/>
</dbReference>
<evidence type="ECO:0000313" key="2">
    <source>
        <dbReference type="EMBL" id="GMR53359.1"/>
    </source>
</evidence>
<feature type="non-terminal residue" evidence="2">
    <location>
        <position position="128"/>
    </location>
</feature>
<dbReference type="Proteomes" id="UP001328107">
    <property type="component" value="Unassembled WGS sequence"/>
</dbReference>